<proteinExistence type="predicted"/>
<gene>
    <name evidence="1" type="ORF">METZ01_LOCUS153228</name>
</gene>
<reference evidence="1" key="1">
    <citation type="submission" date="2018-05" db="EMBL/GenBank/DDBJ databases">
        <authorList>
            <person name="Lanie J.A."/>
            <person name="Ng W.-L."/>
            <person name="Kazmierczak K.M."/>
            <person name="Andrzejewski T.M."/>
            <person name="Davidsen T.M."/>
            <person name="Wayne K.J."/>
            <person name="Tettelin H."/>
            <person name="Glass J.I."/>
            <person name="Rusch D."/>
            <person name="Podicherti R."/>
            <person name="Tsui H.-C.T."/>
            <person name="Winkler M.E."/>
        </authorList>
    </citation>
    <scope>NUCLEOTIDE SEQUENCE</scope>
</reference>
<name>A0A382AGA5_9ZZZZ</name>
<evidence type="ECO:0008006" key="2">
    <source>
        <dbReference type="Google" id="ProtNLM"/>
    </source>
</evidence>
<sequence>MALNSDGSLNRDKHGFDAPVPVDHLARTNIPDDHPAGPAIGERLPDFALPDAEGNIVKFHKDRAGAKSAVAFFRSAVW</sequence>
<protein>
    <recommendedName>
        <fullName evidence="2">Alkyl hydroperoxide reductase subunit C/ Thiol specific antioxidant domain-containing protein</fullName>
    </recommendedName>
</protein>
<accession>A0A382AGA5</accession>
<evidence type="ECO:0000313" key="1">
    <source>
        <dbReference type="EMBL" id="SVB00374.1"/>
    </source>
</evidence>
<dbReference type="EMBL" id="UINC01025213">
    <property type="protein sequence ID" value="SVB00374.1"/>
    <property type="molecule type" value="Genomic_DNA"/>
</dbReference>
<dbReference type="AlphaFoldDB" id="A0A382AGA5"/>
<organism evidence="1">
    <name type="scientific">marine metagenome</name>
    <dbReference type="NCBI Taxonomy" id="408172"/>
    <lineage>
        <taxon>unclassified sequences</taxon>
        <taxon>metagenomes</taxon>
        <taxon>ecological metagenomes</taxon>
    </lineage>
</organism>